<accession>A0ACB7SYW5</accession>
<dbReference type="Proteomes" id="UP000821845">
    <property type="component" value="Chromosome 2"/>
</dbReference>
<comment type="caution">
    <text evidence="1">The sequence shown here is derived from an EMBL/GenBank/DDBJ whole genome shotgun (WGS) entry which is preliminary data.</text>
</comment>
<dbReference type="EMBL" id="CM023482">
    <property type="protein sequence ID" value="KAH6939081.1"/>
    <property type="molecule type" value="Genomic_DNA"/>
</dbReference>
<gene>
    <name evidence="1" type="ORF">HPB50_015723</name>
</gene>
<sequence>MMRLKEEASSRSIWKATRERCWLRWRARRIFASRPPQSLVGKKERRVGSIRPGQFKTACWMRSVGRDPNRLASAEIYALTQGTRYHALAECNAGSTTSSSSSFCSFPTLIGVLPRSRPPSGTSESVYVGLRSTATCDELTPRLGLGRVSPPVRLMFRGEDRKFDTA</sequence>
<proteinExistence type="predicted"/>
<protein>
    <submittedName>
        <fullName evidence="1">Uncharacterized protein</fullName>
    </submittedName>
</protein>
<organism evidence="1 2">
    <name type="scientific">Hyalomma asiaticum</name>
    <name type="common">Tick</name>
    <dbReference type="NCBI Taxonomy" id="266040"/>
    <lineage>
        <taxon>Eukaryota</taxon>
        <taxon>Metazoa</taxon>
        <taxon>Ecdysozoa</taxon>
        <taxon>Arthropoda</taxon>
        <taxon>Chelicerata</taxon>
        <taxon>Arachnida</taxon>
        <taxon>Acari</taxon>
        <taxon>Parasitiformes</taxon>
        <taxon>Ixodida</taxon>
        <taxon>Ixodoidea</taxon>
        <taxon>Ixodidae</taxon>
        <taxon>Hyalomminae</taxon>
        <taxon>Hyalomma</taxon>
    </lineage>
</organism>
<reference evidence="1" key="1">
    <citation type="submission" date="2020-05" db="EMBL/GenBank/DDBJ databases">
        <title>Large-scale comparative analyses of tick genomes elucidate their genetic diversity and vector capacities.</title>
        <authorList>
            <person name="Jia N."/>
            <person name="Wang J."/>
            <person name="Shi W."/>
            <person name="Du L."/>
            <person name="Sun Y."/>
            <person name="Zhan W."/>
            <person name="Jiang J."/>
            <person name="Wang Q."/>
            <person name="Zhang B."/>
            <person name="Ji P."/>
            <person name="Sakyi L.B."/>
            <person name="Cui X."/>
            <person name="Yuan T."/>
            <person name="Jiang B."/>
            <person name="Yang W."/>
            <person name="Lam T.T.-Y."/>
            <person name="Chang Q."/>
            <person name="Ding S."/>
            <person name="Wang X."/>
            <person name="Zhu J."/>
            <person name="Ruan X."/>
            <person name="Zhao L."/>
            <person name="Wei J."/>
            <person name="Que T."/>
            <person name="Du C."/>
            <person name="Cheng J."/>
            <person name="Dai P."/>
            <person name="Han X."/>
            <person name="Huang E."/>
            <person name="Gao Y."/>
            <person name="Liu J."/>
            <person name="Shao H."/>
            <person name="Ye R."/>
            <person name="Li L."/>
            <person name="Wei W."/>
            <person name="Wang X."/>
            <person name="Wang C."/>
            <person name="Yang T."/>
            <person name="Huo Q."/>
            <person name="Li W."/>
            <person name="Guo W."/>
            <person name="Chen H."/>
            <person name="Zhou L."/>
            <person name="Ni X."/>
            <person name="Tian J."/>
            <person name="Zhou Y."/>
            <person name="Sheng Y."/>
            <person name="Liu T."/>
            <person name="Pan Y."/>
            <person name="Xia L."/>
            <person name="Li J."/>
            <person name="Zhao F."/>
            <person name="Cao W."/>
        </authorList>
    </citation>
    <scope>NUCLEOTIDE SEQUENCE</scope>
    <source>
        <strain evidence="1">Hyas-2018</strain>
    </source>
</reference>
<evidence type="ECO:0000313" key="2">
    <source>
        <dbReference type="Proteomes" id="UP000821845"/>
    </source>
</evidence>
<keyword evidence="2" id="KW-1185">Reference proteome</keyword>
<name>A0ACB7SYW5_HYAAI</name>
<evidence type="ECO:0000313" key="1">
    <source>
        <dbReference type="EMBL" id="KAH6939081.1"/>
    </source>
</evidence>